<evidence type="ECO:0000256" key="3">
    <source>
        <dbReference type="SAM" id="MobiDB-lite"/>
    </source>
</evidence>
<keyword evidence="6" id="KW-1185">Reference proteome</keyword>
<dbReference type="Gene3D" id="2.60.40.1970">
    <property type="entry name" value="YEATS domain"/>
    <property type="match status" value="1"/>
</dbReference>
<dbReference type="Proteomes" id="UP000051952">
    <property type="component" value="Unassembled WGS sequence"/>
</dbReference>
<feature type="domain" description="YEATS" evidence="4">
    <location>
        <begin position="63"/>
        <end position="205"/>
    </location>
</feature>
<proteinExistence type="predicted"/>
<dbReference type="GO" id="GO:0005634">
    <property type="term" value="C:nucleus"/>
    <property type="evidence" value="ECO:0007669"/>
    <property type="project" value="UniProtKB-SubCell"/>
</dbReference>
<organism evidence="5 6">
    <name type="scientific">Bodo saltans</name>
    <name type="common">Flagellated protozoan</name>
    <dbReference type="NCBI Taxonomy" id="75058"/>
    <lineage>
        <taxon>Eukaryota</taxon>
        <taxon>Discoba</taxon>
        <taxon>Euglenozoa</taxon>
        <taxon>Kinetoplastea</taxon>
        <taxon>Metakinetoplastina</taxon>
        <taxon>Eubodonida</taxon>
        <taxon>Bodonidae</taxon>
        <taxon>Bodo</taxon>
    </lineage>
</organism>
<dbReference type="InterPro" id="IPR005033">
    <property type="entry name" value="YEATS"/>
</dbReference>
<sequence length="422" mass="44259">MPPSDASIIPFQRLRASFCIGSIAEPITAYDHHSTPGTTTAATDVDEIEPVVTSVTSSSLHADVSKSSTGRSNHLPDVIVVAAPNVASSHKRGVSRHTHRWSCYLRPVDDGAESLLFYSLIQSVTFKLDRSFNEPIRVIDAPPFAVSDVAWAEHHVEILVTFVEESGLGSFVSSSSSSGAGAAGNTSSSSGSGPTGSSTSGVTGASHHAHSQLLLHHTVFLRERVAPEFCHVGLTAARMIANGEPAKCLVVPDSLTQGSGGGGGGVGVGGSTSTAPSSHSEDQANGSVNRDQEENNHFSNVSIAARALREQLFTSHEGQTAAASSFDDKRRVSSALAMCMFSGGNAAAGGRVAVSERFDSLLVTHPRRKTVLFFQQLMRECKELEDEALAAASTSASTSSPSVPLQLLHPPLIENDSRSCCR</sequence>
<protein>
    <recommendedName>
        <fullName evidence="4">YEATS domain-containing protein</fullName>
    </recommendedName>
</protein>
<evidence type="ECO:0000313" key="6">
    <source>
        <dbReference type="Proteomes" id="UP000051952"/>
    </source>
</evidence>
<comment type="subcellular location">
    <subcellularLocation>
        <location evidence="2">Nucleus</location>
    </subcellularLocation>
</comment>
<dbReference type="OrthoDB" id="16041at2759"/>
<feature type="region of interest" description="Disordered" evidence="3">
    <location>
        <begin position="259"/>
        <end position="294"/>
    </location>
</feature>
<evidence type="ECO:0000259" key="4">
    <source>
        <dbReference type="PROSITE" id="PS51037"/>
    </source>
</evidence>
<dbReference type="Pfam" id="PF03366">
    <property type="entry name" value="YEATS"/>
    <property type="match status" value="1"/>
</dbReference>
<evidence type="ECO:0000256" key="2">
    <source>
        <dbReference type="PROSITE-ProRule" id="PRU00376"/>
    </source>
</evidence>
<name>A0A0S4IUM8_BODSA</name>
<dbReference type="InterPro" id="IPR055129">
    <property type="entry name" value="YEATS_dom"/>
</dbReference>
<dbReference type="PROSITE" id="PS51037">
    <property type="entry name" value="YEATS"/>
    <property type="match status" value="1"/>
</dbReference>
<gene>
    <name evidence="5" type="ORF">BSAL_67655</name>
</gene>
<reference evidence="6" key="1">
    <citation type="submission" date="2015-09" db="EMBL/GenBank/DDBJ databases">
        <authorList>
            <consortium name="Pathogen Informatics"/>
        </authorList>
    </citation>
    <scope>NUCLEOTIDE SEQUENCE [LARGE SCALE GENOMIC DNA]</scope>
    <source>
        <strain evidence="6">Lake Konstanz</strain>
    </source>
</reference>
<dbReference type="VEuPathDB" id="TriTrypDB:BSAL_67655"/>
<dbReference type="InterPro" id="IPR038704">
    <property type="entry name" value="YEAST_sf"/>
</dbReference>
<feature type="region of interest" description="Disordered" evidence="3">
    <location>
        <begin position="175"/>
        <end position="205"/>
    </location>
</feature>
<dbReference type="EMBL" id="CYKH01000457">
    <property type="protein sequence ID" value="CUF94459.1"/>
    <property type="molecule type" value="Genomic_DNA"/>
</dbReference>
<keyword evidence="1 2" id="KW-0539">Nucleus</keyword>
<accession>A0A0S4IUM8</accession>
<feature type="compositionally biased region" description="Gly residues" evidence="3">
    <location>
        <begin position="259"/>
        <end position="270"/>
    </location>
</feature>
<dbReference type="GO" id="GO:0006355">
    <property type="term" value="P:regulation of DNA-templated transcription"/>
    <property type="evidence" value="ECO:0007669"/>
    <property type="project" value="InterPro"/>
</dbReference>
<feature type="compositionally biased region" description="Polar residues" evidence="3">
    <location>
        <begin position="272"/>
        <end position="289"/>
    </location>
</feature>
<dbReference type="AlphaFoldDB" id="A0A0S4IUM8"/>
<evidence type="ECO:0000313" key="5">
    <source>
        <dbReference type="EMBL" id="CUF94459.1"/>
    </source>
</evidence>
<evidence type="ECO:0000256" key="1">
    <source>
        <dbReference type="ARBA" id="ARBA00023242"/>
    </source>
</evidence>
<dbReference type="PANTHER" id="PTHR23195">
    <property type="entry name" value="YEATS DOMAIN"/>
    <property type="match status" value="1"/>
</dbReference>